<evidence type="ECO:0000256" key="1">
    <source>
        <dbReference type="SAM" id="MobiDB-lite"/>
    </source>
</evidence>
<dbReference type="KEGG" id="vg:55618639"/>
<proteinExistence type="predicted"/>
<keyword evidence="3" id="KW-1185">Reference proteome</keyword>
<dbReference type="GeneID" id="55618639"/>
<dbReference type="EMBL" id="MK967380">
    <property type="protein sequence ID" value="QDM56022.1"/>
    <property type="molecule type" value="Genomic_DNA"/>
</dbReference>
<gene>
    <name evidence="2" type="primary">7</name>
    <name evidence="2" type="ORF">SEA_SLEEPYHEAD_7</name>
</gene>
<reference evidence="2 3" key="1">
    <citation type="submission" date="2019-05" db="EMBL/GenBank/DDBJ databases">
        <authorList>
            <person name="Andrick R."/>
            <person name="Dugal D."/>
            <person name="Kinney M."/>
            <person name="Taplin D."/>
            <person name="Molloy S.D."/>
            <person name="Garlena R.A."/>
            <person name="Russell D.A."/>
            <person name="Pope W.H."/>
            <person name="Jacobs-Sera D."/>
            <person name="Hatfull G.F."/>
        </authorList>
    </citation>
    <scope>NUCLEOTIDE SEQUENCE [LARGE SCALE GENOMIC DNA]</scope>
</reference>
<sequence length="106" mass="10867">MATQPKTTKLADDTLVAPQTTSAGDAPADTFDRLERASSATPDKAAAAEDGHQTVNAVIAVDPIVPVVPSGTRTETYQAFNAQNEPVSITHNYDTGATSVTPPSGG</sequence>
<accession>A0A515MH69</accession>
<organism evidence="2 3">
    <name type="scientific">Rhodococcus phage Sleepyhead</name>
    <dbReference type="NCBI Taxonomy" id="2591131"/>
    <lineage>
        <taxon>Viruses</taxon>
        <taxon>Duplodnaviria</taxon>
        <taxon>Heunggongvirae</taxon>
        <taxon>Uroviricota</taxon>
        <taxon>Caudoviricetes</taxon>
        <taxon>Sleepyheadvirus</taxon>
        <taxon>Sleepyheadvirus sleepyhead</taxon>
    </lineage>
</organism>
<feature type="region of interest" description="Disordered" evidence="1">
    <location>
        <begin position="1"/>
        <end position="30"/>
    </location>
</feature>
<evidence type="ECO:0000313" key="3">
    <source>
        <dbReference type="Proteomes" id="UP000320841"/>
    </source>
</evidence>
<evidence type="ECO:0000313" key="2">
    <source>
        <dbReference type="EMBL" id="QDM56022.1"/>
    </source>
</evidence>
<protein>
    <submittedName>
        <fullName evidence="2">Uncharacterized protein</fullName>
    </submittedName>
</protein>
<name>A0A515MH69_9CAUD</name>
<dbReference type="Proteomes" id="UP000320841">
    <property type="component" value="Segment"/>
</dbReference>
<dbReference type="RefSeq" id="YP_009848221.1">
    <property type="nucleotide sequence ID" value="NC_048782.1"/>
</dbReference>